<accession>A0A834LH31</accession>
<evidence type="ECO:0000256" key="7">
    <source>
        <dbReference type="ARBA" id="ARBA00023242"/>
    </source>
</evidence>
<dbReference type="InterPro" id="IPR009057">
    <property type="entry name" value="Homeodomain-like_sf"/>
</dbReference>
<keyword evidence="3" id="KW-0805">Transcription regulation</keyword>
<keyword evidence="7" id="KW-0539">Nucleus</keyword>
<dbReference type="PANTHER" id="PTHR47999:SF24">
    <property type="entry name" value="TRANSCRIPTION FACTOR MYB90"/>
    <property type="match status" value="1"/>
</dbReference>
<sequence>MEGKLQLWPSPPMPVSSTPIGFADPVAPDFSLHQRPTCPSSSRDYAQIRKEMDMQVPLGVRKGGWTEEEDCLLKKCIEKHGGGTGTKSLAKQVHVSLTIWSLIAGRLPGRTSNDVKNYWNTHLQKKPNDQIQEDVQKSKMSQSTVEKNEVIRPRPRTFSKNLPWLRGKTVIPDKTQTKKNSSEPFQIPSPVDDDGILWWNNMLCDPNITRGTITWTDEEAIMGGGGEKEKSGMQGASRDPFSYVQEDQSGWSDFLMDNMDAWDILGADLNKPDGFKGNPESARSSWKKWKLPSHYMLNVVPSMEAPRKDMDLSRIPIGVRKGSWSRWTEEEDCLLKKCVEKHSEGNWHQVPHKAGDDDGILWWDNMLFDPDINRGMIKWTNEEAIMEGSGEKEKSGMQGASRDPFSCVQQDNQSDWSDFLMDNMDLWDILGDHQVVP</sequence>
<gene>
    <name evidence="11" type="ORF">RHSIM_Rhsim08G0087400</name>
</gene>
<reference evidence="11" key="1">
    <citation type="submission" date="2019-11" db="EMBL/GenBank/DDBJ databases">
        <authorList>
            <person name="Liu Y."/>
            <person name="Hou J."/>
            <person name="Li T.-Q."/>
            <person name="Guan C.-H."/>
            <person name="Wu X."/>
            <person name="Wu H.-Z."/>
            <person name="Ling F."/>
            <person name="Zhang R."/>
            <person name="Shi X.-G."/>
            <person name="Ren J.-P."/>
            <person name="Chen E.-F."/>
            <person name="Sun J.-M."/>
        </authorList>
    </citation>
    <scope>NUCLEOTIDE SEQUENCE</scope>
    <source>
        <strain evidence="11">Adult_tree_wgs_1</strain>
        <tissue evidence="11">Leaves</tissue>
    </source>
</reference>
<evidence type="ECO:0000256" key="2">
    <source>
        <dbReference type="ARBA" id="ARBA00022737"/>
    </source>
</evidence>
<dbReference type="GO" id="GO:0003677">
    <property type="term" value="F:DNA binding"/>
    <property type="evidence" value="ECO:0007669"/>
    <property type="project" value="UniProtKB-KW"/>
</dbReference>
<name>A0A834LH31_RHOSS</name>
<dbReference type="Proteomes" id="UP000626092">
    <property type="component" value="Unassembled WGS sequence"/>
</dbReference>
<dbReference type="CDD" id="cd00167">
    <property type="entry name" value="SANT"/>
    <property type="match status" value="2"/>
</dbReference>
<keyword evidence="2" id="KW-0677">Repeat</keyword>
<feature type="region of interest" description="Disordered" evidence="8">
    <location>
        <begin position="387"/>
        <end position="410"/>
    </location>
</feature>
<dbReference type="InterPro" id="IPR017930">
    <property type="entry name" value="Myb_dom"/>
</dbReference>
<evidence type="ECO:0000259" key="10">
    <source>
        <dbReference type="PROSITE" id="PS51294"/>
    </source>
</evidence>
<keyword evidence="4" id="KW-0238">DNA-binding</keyword>
<keyword evidence="6" id="KW-0804">Transcription</keyword>
<keyword evidence="12" id="KW-1185">Reference proteome</keyword>
<dbReference type="PROSITE" id="PS51294">
    <property type="entry name" value="HTH_MYB"/>
    <property type="match status" value="1"/>
</dbReference>
<dbReference type="EMBL" id="WJXA01000008">
    <property type="protein sequence ID" value="KAF7136403.1"/>
    <property type="molecule type" value="Genomic_DNA"/>
</dbReference>
<comment type="caution">
    <text evidence="11">The sequence shown here is derived from an EMBL/GenBank/DDBJ whole genome shotgun (WGS) entry which is preliminary data.</text>
</comment>
<evidence type="ECO:0000256" key="4">
    <source>
        <dbReference type="ARBA" id="ARBA00023125"/>
    </source>
</evidence>
<evidence type="ECO:0000256" key="3">
    <source>
        <dbReference type="ARBA" id="ARBA00023015"/>
    </source>
</evidence>
<feature type="domain" description="HTH myb-type" evidence="10">
    <location>
        <begin position="60"/>
        <end position="127"/>
    </location>
</feature>
<dbReference type="OrthoDB" id="2143914at2759"/>
<dbReference type="PANTHER" id="PTHR47999">
    <property type="entry name" value="TRANSCRIPTION FACTOR MYB8-RELATED-RELATED"/>
    <property type="match status" value="1"/>
</dbReference>
<dbReference type="SUPFAM" id="SSF46689">
    <property type="entry name" value="Homeodomain-like"/>
    <property type="match status" value="2"/>
</dbReference>
<dbReference type="InterPro" id="IPR001005">
    <property type="entry name" value="SANT/Myb"/>
</dbReference>
<protein>
    <submittedName>
        <fullName evidence="11">Uncharacterized protein</fullName>
    </submittedName>
</protein>
<dbReference type="SMART" id="SM00717">
    <property type="entry name" value="SANT"/>
    <property type="match status" value="2"/>
</dbReference>
<evidence type="ECO:0000259" key="9">
    <source>
        <dbReference type="PROSITE" id="PS50090"/>
    </source>
</evidence>
<dbReference type="Pfam" id="PF00249">
    <property type="entry name" value="Myb_DNA-binding"/>
    <property type="match status" value="2"/>
</dbReference>
<evidence type="ECO:0000256" key="5">
    <source>
        <dbReference type="ARBA" id="ARBA00023159"/>
    </source>
</evidence>
<comment type="subcellular location">
    <subcellularLocation>
        <location evidence="1">Nucleus</location>
    </subcellularLocation>
</comment>
<evidence type="ECO:0000313" key="11">
    <source>
        <dbReference type="EMBL" id="KAF7136403.1"/>
    </source>
</evidence>
<evidence type="ECO:0000313" key="12">
    <source>
        <dbReference type="Proteomes" id="UP000626092"/>
    </source>
</evidence>
<dbReference type="InterPro" id="IPR015495">
    <property type="entry name" value="Myb_TF_plants"/>
</dbReference>
<evidence type="ECO:0000256" key="6">
    <source>
        <dbReference type="ARBA" id="ARBA00023163"/>
    </source>
</evidence>
<dbReference type="GO" id="GO:0005634">
    <property type="term" value="C:nucleus"/>
    <property type="evidence" value="ECO:0007669"/>
    <property type="project" value="UniProtKB-SubCell"/>
</dbReference>
<proteinExistence type="predicted"/>
<organism evidence="11 12">
    <name type="scientific">Rhododendron simsii</name>
    <name type="common">Sims's rhododendron</name>
    <dbReference type="NCBI Taxonomy" id="118357"/>
    <lineage>
        <taxon>Eukaryota</taxon>
        <taxon>Viridiplantae</taxon>
        <taxon>Streptophyta</taxon>
        <taxon>Embryophyta</taxon>
        <taxon>Tracheophyta</taxon>
        <taxon>Spermatophyta</taxon>
        <taxon>Magnoliopsida</taxon>
        <taxon>eudicotyledons</taxon>
        <taxon>Gunneridae</taxon>
        <taxon>Pentapetalae</taxon>
        <taxon>asterids</taxon>
        <taxon>Ericales</taxon>
        <taxon>Ericaceae</taxon>
        <taxon>Ericoideae</taxon>
        <taxon>Rhodoreae</taxon>
        <taxon>Rhododendron</taxon>
    </lineage>
</organism>
<feature type="domain" description="Myb-like" evidence="9">
    <location>
        <begin position="61"/>
        <end position="123"/>
    </location>
</feature>
<dbReference type="Gene3D" id="1.10.10.60">
    <property type="entry name" value="Homeodomain-like"/>
    <property type="match status" value="2"/>
</dbReference>
<dbReference type="PROSITE" id="PS50090">
    <property type="entry name" value="MYB_LIKE"/>
    <property type="match status" value="1"/>
</dbReference>
<evidence type="ECO:0000256" key="1">
    <source>
        <dbReference type="ARBA" id="ARBA00004123"/>
    </source>
</evidence>
<evidence type="ECO:0000256" key="8">
    <source>
        <dbReference type="SAM" id="MobiDB-lite"/>
    </source>
</evidence>
<dbReference type="AlphaFoldDB" id="A0A834LH31"/>
<keyword evidence="5" id="KW-0010">Activator</keyword>